<gene>
    <name evidence="3" type="ORF">sscle_04g039610</name>
</gene>
<accession>A0A1D9Q2L6</accession>
<dbReference type="Proteomes" id="UP000177798">
    <property type="component" value="Chromosome 4"/>
</dbReference>
<feature type="compositionally biased region" description="Basic and acidic residues" evidence="1">
    <location>
        <begin position="150"/>
        <end position="159"/>
    </location>
</feature>
<feature type="compositionally biased region" description="Basic and acidic residues" evidence="1">
    <location>
        <begin position="172"/>
        <end position="187"/>
    </location>
</feature>
<dbReference type="VEuPathDB" id="FungiDB:sscle_04g039610"/>
<evidence type="ECO:0000256" key="1">
    <source>
        <dbReference type="SAM" id="MobiDB-lite"/>
    </source>
</evidence>
<organism evidence="3 4">
    <name type="scientific">Sclerotinia sclerotiorum (strain ATCC 18683 / 1980 / Ss-1)</name>
    <name type="common">White mold</name>
    <name type="synonym">Whetzelinia sclerotiorum</name>
    <dbReference type="NCBI Taxonomy" id="665079"/>
    <lineage>
        <taxon>Eukaryota</taxon>
        <taxon>Fungi</taxon>
        <taxon>Dikarya</taxon>
        <taxon>Ascomycota</taxon>
        <taxon>Pezizomycotina</taxon>
        <taxon>Leotiomycetes</taxon>
        <taxon>Helotiales</taxon>
        <taxon>Sclerotiniaceae</taxon>
        <taxon>Sclerotinia</taxon>
    </lineage>
</organism>
<evidence type="ECO:0000313" key="4">
    <source>
        <dbReference type="Proteomes" id="UP000177798"/>
    </source>
</evidence>
<keyword evidence="2" id="KW-0472">Membrane</keyword>
<feature type="compositionally biased region" description="Basic residues" evidence="1">
    <location>
        <begin position="133"/>
        <end position="148"/>
    </location>
</feature>
<dbReference type="AlphaFoldDB" id="A0A1D9Q2L6"/>
<keyword evidence="2" id="KW-0812">Transmembrane</keyword>
<feature type="compositionally biased region" description="Basic and acidic residues" evidence="1">
    <location>
        <begin position="206"/>
        <end position="227"/>
    </location>
</feature>
<keyword evidence="2" id="KW-1133">Transmembrane helix</keyword>
<evidence type="ECO:0000313" key="3">
    <source>
        <dbReference type="EMBL" id="APA09191.1"/>
    </source>
</evidence>
<sequence>MAPILLPLLLPSSISRDTWHSASLTLRTTTLLKSISTFLQPRNSKLPSPPKFAKILTRLTSRQTTISDPSIIPTTYGEQNNSPSPGTIVGIVLGSVGGFLLLLWLLYTCFTMRRSATESTFTEDVTFRENSRRRSHNSRRSSRPHSRRVSTTEKVEIRRQRSRNRSSTPVRVVREEVRQEARRPPPVERVVVEERRPPPAERVVVEERREVRRSRDERRSRSRDERSSSTSGGNSDEVVVIEEHDPPRRSKSKRERRNSGFRTVDPLSVAGVVGGEARRGERRR</sequence>
<feature type="region of interest" description="Disordered" evidence="1">
    <location>
        <begin position="120"/>
        <end position="187"/>
    </location>
</feature>
<proteinExistence type="predicted"/>
<dbReference type="EMBL" id="CP017817">
    <property type="protein sequence ID" value="APA09191.1"/>
    <property type="molecule type" value="Genomic_DNA"/>
</dbReference>
<evidence type="ECO:0000256" key="2">
    <source>
        <dbReference type="SAM" id="Phobius"/>
    </source>
</evidence>
<name>A0A1D9Q2L6_SCLS1</name>
<feature type="transmembrane region" description="Helical" evidence="2">
    <location>
        <begin position="88"/>
        <end position="107"/>
    </location>
</feature>
<protein>
    <submittedName>
        <fullName evidence="3">Uncharacterized protein</fullName>
    </submittedName>
</protein>
<feature type="region of interest" description="Disordered" evidence="1">
    <location>
        <begin position="206"/>
        <end position="284"/>
    </location>
</feature>
<reference evidence="4" key="1">
    <citation type="journal article" date="2017" name="Genome Biol. Evol.">
        <title>The complete genome sequence of the phytopathogenic fungus Sclerotinia sclerotiorum reveals insights into the genome architecture of broad host range pathogens.</title>
        <authorList>
            <person name="Derbyshire M."/>
            <person name="Denton-Giles M."/>
            <person name="Hegedus D."/>
            <person name="Seifbarghy S."/>
            <person name="Rollins J."/>
            <person name="van Kan J."/>
            <person name="Seidl M.F."/>
            <person name="Faino L."/>
            <person name="Mbengue M."/>
            <person name="Navaud O."/>
            <person name="Raffaele S."/>
            <person name="Hammond-Kosack K."/>
            <person name="Heard S."/>
            <person name="Oliver R."/>
        </authorList>
    </citation>
    <scope>NUCLEOTIDE SEQUENCE [LARGE SCALE GENOMIC DNA]</scope>
    <source>
        <strain evidence="4">ATCC 18683 / 1980 / Ss-1</strain>
    </source>
</reference>